<gene>
    <name evidence="1" type="ORF">L2E82_17412</name>
</gene>
<name>A0ACB9F879_CICIN</name>
<comment type="caution">
    <text evidence="1">The sequence shown here is derived from an EMBL/GenBank/DDBJ whole genome shotgun (WGS) entry which is preliminary data.</text>
</comment>
<dbReference type="Proteomes" id="UP001055811">
    <property type="component" value="Linkage Group LG03"/>
</dbReference>
<reference evidence="1 2" key="2">
    <citation type="journal article" date="2022" name="Mol. Ecol. Resour.">
        <title>The genomes of chicory, endive, great burdock and yacon provide insights into Asteraceae paleo-polyploidization history and plant inulin production.</title>
        <authorList>
            <person name="Fan W."/>
            <person name="Wang S."/>
            <person name="Wang H."/>
            <person name="Wang A."/>
            <person name="Jiang F."/>
            <person name="Liu H."/>
            <person name="Zhao H."/>
            <person name="Xu D."/>
            <person name="Zhang Y."/>
        </authorList>
    </citation>
    <scope>NUCLEOTIDE SEQUENCE [LARGE SCALE GENOMIC DNA]</scope>
    <source>
        <strain evidence="2">cv. Punajuju</strain>
        <tissue evidence="1">Leaves</tissue>
    </source>
</reference>
<keyword evidence="2" id="KW-1185">Reference proteome</keyword>
<sequence>MAQVIERRKKLPDPSQKEKGVSLWSLIKDNVGKDLTRVCLPVYFNEPISSLKNSFEDLEYSYLLDRAYQHGKQGNILERILNVAAFTVSGYASSEGRHCKPFNPLLGETYEADYPEKGVGFFSEKVSHHPTLIACHSEGKGWNSNLKQIGKLVAKLFPKIQDMVEEDNTLVFVLIDEVESLAAVRKAALSGSEPSDLIRVVNALLTQMDKLKSSPNVIILTTSNITAAIGT</sequence>
<reference evidence="2" key="1">
    <citation type="journal article" date="2022" name="Mol. Ecol. Resour.">
        <title>The genomes of chicory, endive, great burdock and yacon provide insights into Asteraceae palaeo-polyploidization history and plant inulin production.</title>
        <authorList>
            <person name="Fan W."/>
            <person name="Wang S."/>
            <person name="Wang H."/>
            <person name="Wang A."/>
            <person name="Jiang F."/>
            <person name="Liu H."/>
            <person name="Zhao H."/>
            <person name="Xu D."/>
            <person name="Zhang Y."/>
        </authorList>
    </citation>
    <scope>NUCLEOTIDE SEQUENCE [LARGE SCALE GENOMIC DNA]</scope>
    <source>
        <strain evidence="2">cv. Punajuju</strain>
    </source>
</reference>
<protein>
    <submittedName>
        <fullName evidence="1">Uncharacterized protein</fullName>
    </submittedName>
</protein>
<evidence type="ECO:0000313" key="1">
    <source>
        <dbReference type="EMBL" id="KAI3767317.1"/>
    </source>
</evidence>
<proteinExistence type="predicted"/>
<evidence type="ECO:0000313" key="2">
    <source>
        <dbReference type="Proteomes" id="UP001055811"/>
    </source>
</evidence>
<accession>A0ACB9F879</accession>
<dbReference type="EMBL" id="CM042011">
    <property type="protein sequence ID" value="KAI3767317.1"/>
    <property type="molecule type" value="Genomic_DNA"/>
</dbReference>
<organism evidence="1 2">
    <name type="scientific">Cichorium intybus</name>
    <name type="common">Chicory</name>
    <dbReference type="NCBI Taxonomy" id="13427"/>
    <lineage>
        <taxon>Eukaryota</taxon>
        <taxon>Viridiplantae</taxon>
        <taxon>Streptophyta</taxon>
        <taxon>Embryophyta</taxon>
        <taxon>Tracheophyta</taxon>
        <taxon>Spermatophyta</taxon>
        <taxon>Magnoliopsida</taxon>
        <taxon>eudicotyledons</taxon>
        <taxon>Gunneridae</taxon>
        <taxon>Pentapetalae</taxon>
        <taxon>asterids</taxon>
        <taxon>campanulids</taxon>
        <taxon>Asterales</taxon>
        <taxon>Asteraceae</taxon>
        <taxon>Cichorioideae</taxon>
        <taxon>Cichorieae</taxon>
        <taxon>Cichoriinae</taxon>
        <taxon>Cichorium</taxon>
    </lineage>
</organism>